<feature type="domain" description="SHSP" evidence="3">
    <location>
        <begin position="22"/>
        <end position="133"/>
    </location>
</feature>
<accession>A0ABW3BJD7</accession>
<evidence type="ECO:0000259" key="3">
    <source>
        <dbReference type="PROSITE" id="PS01031"/>
    </source>
</evidence>
<dbReference type="Pfam" id="PF00011">
    <property type="entry name" value="HSP20"/>
    <property type="match status" value="1"/>
</dbReference>
<dbReference type="PANTHER" id="PTHR11527">
    <property type="entry name" value="HEAT-SHOCK PROTEIN 20 FAMILY MEMBER"/>
    <property type="match status" value="1"/>
</dbReference>
<evidence type="ECO:0000313" key="5">
    <source>
        <dbReference type="Proteomes" id="UP001596956"/>
    </source>
</evidence>
<gene>
    <name evidence="4" type="ORF">ACFQZU_14020</name>
</gene>
<proteinExistence type="inferred from homology"/>
<dbReference type="Proteomes" id="UP001596956">
    <property type="component" value="Unassembled WGS sequence"/>
</dbReference>
<reference evidence="5" key="1">
    <citation type="journal article" date="2019" name="Int. J. Syst. Evol. Microbiol.">
        <title>The Global Catalogue of Microorganisms (GCM) 10K type strain sequencing project: providing services to taxonomists for standard genome sequencing and annotation.</title>
        <authorList>
            <consortium name="The Broad Institute Genomics Platform"/>
            <consortium name="The Broad Institute Genome Sequencing Center for Infectious Disease"/>
            <person name="Wu L."/>
            <person name="Ma J."/>
        </authorList>
    </citation>
    <scope>NUCLEOTIDE SEQUENCE [LARGE SCALE GENOMIC DNA]</scope>
    <source>
        <strain evidence="5">CCUG 63369</strain>
    </source>
</reference>
<dbReference type="InterPro" id="IPR008978">
    <property type="entry name" value="HSP20-like_chaperone"/>
</dbReference>
<evidence type="ECO:0000256" key="1">
    <source>
        <dbReference type="PROSITE-ProRule" id="PRU00285"/>
    </source>
</evidence>
<dbReference type="EMBL" id="JBHTHR010000470">
    <property type="protein sequence ID" value="MFD0802424.1"/>
    <property type="molecule type" value="Genomic_DNA"/>
</dbReference>
<dbReference type="CDD" id="cd06464">
    <property type="entry name" value="ACD_sHsps-like"/>
    <property type="match status" value="1"/>
</dbReference>
<comment type="caution">
    <text evidence="4">The sequence shown here is derived from an EMBL/GenBank/DDBJ whole genome shotgun (WGS) entry which is preliminary data.</text>
</comment>
<evidence type="ECO:0000256" key="2">
    <source>
        <dbReference type="RuleBase" id="RU003616"/>
    </source>
</evidence>
<evidence type="ECO:0000313" key="4">
    <source>
        <dbReference type="EMBL" id="MFD0802424.1"/>
    </source>
</evidence>
<sequence>MMLMRTDPFRDIDRITQRLLGDDVRPAGMPMDAYRDGHSFVIHFDLPGVRPDSIDLEIERNVLTVKAERVDIAQEGREMVLAERPSGTFSRQLFLGETLDADNIAAEYTDGVLTLRVPVAEQAKPRKINVSGGGQARQINA</sequence>
<organism evidence="4 5">
    <name type="scientific">Streptomonospora algeriensis</name>
    <dbReference type="NCBI Taxonomy" id="995084"/>
    <lineage>
        <taxon>Bacteria</taxon>
        <taxon>Bacillati</taxon>
        <taxon>Actinomycetota</taxon>
        <taxon>Actinomycetes</taxon>
        <taxon>Streptosporangiales</taxon>
        <taxon>Nocardiopsidaceae</taxon>
        <taxon>Streptomonospora</taxon>
    </lineage>
</organism>
<comment type="similarity">
    <text evidence="1 2">Belongs to the small heat shock protein (HSP20) family.</text>
</comment>
<keyword evidence="5" id="KW-1185">Reference proteome</keyword>
<dbReference type="InterPro" id="IPR031107">
    <property type="entry name" value="Small_HSP"/>
</dbReference>
<dbReference type="SUPFAM" id="SSF49764">
    <property type="entry name" value="HSP20-like chaperones"/>
    <property type="match status" value="1"/>
</dbReference>
<protein>
    <submittedName>
        <fullName evidence="4">Hsp20/alpha crystallin family protein</fullName>
    </submittedName>
</protein>
<name>A0ABW3BJD7_9ACTN</name>
<dbReference type="InterPro" id="IPR002068">
    <property type="entry name" value="A-crystallin/Hsp20_dom"/>
</dbReference>
<dbReference type="Gene3D" id="2.60.40.790">
    <property type="match status" value="1"/>
</dbReference>
<dbReference type="PROSITE" id="PS01031">
    <property type="entry name" value="SHSP"/>
    <property type="match status" value="1"/>
</dbReference>